<proteinExistence type="predicted"/>
<keyword evidence="1" id="KW-0732">Signal</keyword>
<evidence type="ECO:0000313" key="2">
    <source>
        <dbReference type="Proteomes" id="UP000695007"/>
    </source>
</evidence>
<organism evidence="2 3">
    <name type="scientific">Ceratosolen solmsi marchali</name>
    <dbReference type="NCBI Taxonomy" id="326594"/>
    <lineage>
        <taxon>Eukaryota</taxon>
        <taxon>Metazoa</taxon>
        <taxon>Ecdysozoa</taxon>
        <taxon>Arthropoda</taxon>
        <taxon>Hexapoda</taxon>
        <taxon>Insecta</taxon>
        <taxon>Pterygota</taxon>
        <taxon>Neoptera</taxon>
        <taxon>Endopterygota</taxon>
        <taxon>Hymenoptera</taxon>
        <taxon>Apocrita</taxon>
        <taxon>Proctotrupomorpha</taxon>
        <taxon>Chalcidoidea</taxon>
        <taxon>Agaonidae</taxon>
        <taxon>Agaoninae</taxon>
        <taxon>Ceratosolen</taxon>
    </lineage>
</organism>
<feature type="signal peptide" evidence="1">
    <location>
        <begin position="1"/>
        <end position="27"/>
    </location>
</feature>
<dbReference type="Proteomes" id="UP000695007">
    <property type="component" value="Unplaced"/>
</dbReference>
<evidence type="ECO:0000313" key="3">
    <source>
        <dbReference type="RefSeq" id="XP_011504726.1"/>
    </source>
</evidence>
<dbReference type="KEGG" id="csol:105367653"/>
<name>A0AAJ6YUQ8_9HYME</name>
<dbReference type="AlphaFoldDB" id="A0AAJ6YUQ8"/>
<accession>A0AAJ6YUQ8</accession>
<feature type="chain" id="PRO_5042601356" evidence="1">
    <location>
        <begin position="28"/>
        <end position="112"/>
    </location>
</feature>
<gene>
    <name evidence="3" type="primary">LOC105367653</name>
</gene>
<keyword evidence="2" id="KW-1185">Reference proteome</keyword>
<evidence type="ECO:0000256" key="1">
    <source>
        <dbReference type="SAM" id="SignalP"/>
    </source>
</evidence>
<dbReference type="GeneID" id="105367653"/>
<reference evidence="3" key="1">
    <citation type="submission" date="2025-08" db="UniProtKB">
        <authorList>
            <consortium name="RefSeq"/>
        </authorList>
    </citation>
    <scope>IDENTIFICATION</scope>
</reference>
<sequence>MSKTLTTIFFTILLVSLLTLQIDKAVADLVSDCMQKCTDEVKKNPSFNVQLCYSYCMDPKSPFAKDVVKPTSDVTKCLDKCSSKQKLYNIIFYMLTYFYYRTKQNIIFQNKD</sequence>
<protein>
    <submittedName>
        <fullName evidence="3">Uncharacterized protein LOC105367653</fullName>
    </submittedName>
</protein>
<dbReference type="RefSeq" id="XP_011504726.1">
    <property type="nucleotide sequence ID" value="XM_011506424.1"/>
</dbReference>